<reference evidence="2" key="1">
    <citation type="journal article" date="2019" name="Int. J. Syst. Evol. Microbiol.">
        <title>The Global Catalogue of Microorganisms (GCM) 10K type strain sequencing project: providing services to taxonomists for standard genome sequencing and annotation.</title>
        <authorList>
            <consortium name="The Broad Institute Genomics Platform"/>
            <consortium name="The Broad Institute Genome Sequencing Center for Infectious Disease"/>
            <person name="Wu L."/>
            <person name="Ma J."/>
        </authorList>
    </citation>
    <scope>NUCLEOTIDE SEQUENCE [LARGE SCALE GENOMIC DNA]</scope>
    <source>
        <strain evidence="2">CGMCC 1.13574</strain>
    </source>
</reference>
<dbReference type="RefSeq" id="WP_386047115.1">
    <property type="nucleotide sequence ID" value="NZ_JBHUIO010000008.1"/>
</dbReference>
<sequence length="40" mass="4378">MDGTETDRTMNLVSELDRQQVCDKGDGRGNGSIMISCDTK</sequence>
<gene>
    <name evidence="1" type="ORF">ACFSOY_12460</name>
</gene>
<organism evidence="1 2">
    <name type="scientific">Tumebacillus lipolyticus</name>
    <dbReference type="NCBI Taxonomy" id="1280370"/>
    <lineage>
        <taxon>Bacteria</taxon>
        <taxon>Bacillati</taxon>
        <taxon>Bacillota</taxon>
        <taxon>Bacilli</taxon>
        <taxon>Bacillales</taxon>
        <taxon>Alicyclobacillaceae</taxon>
        <taxon>Tumebacillus</taxon>
    </lineage>
</organism>
<dbReference type="EMBL" id="JBHUIO010000008">
    <property type="protein sequence ID" value="MFD2170807.1"/>
    <property type="molecule type" value="Genomic_DNA"/>
</dbReference>
<proteinExistence type="predicted"/>
<keyword evidence="2" id="KW-1185">Reference proteome</keyword>
<evidence type="ECO:0000313" key="2">
    <source>
        <dbReference type="Proteomes" id="UP001597343"/>
    </source>
</evidence>
<protein>
    <submittedName>
        <fullName evidence="1">Uncharacterized protein</fullName>
    </submittedName>
</protein>
<dbReference type="Proteomes" id="UP001597343">
    <property type="component" value="Unassembled WGS sequence"/>
</dbReference>
<accession>A0ABW4ZXS9</accession>
<evidence type="ECO:0000313" key="1">
    <source>
        <dbReference type="EMBL" id="MFD2170807.1"/>
    </source>
</evidence>
<comment type="caution">
    <text evidence="1">The sequence shown here is derived from an EMBL/GenBank/DDBJ whole genome shotgun (WGS) entry which is preliminary data.</text>
</comment>
<name>A0ABW4ZXS9_9BACL</name>